<name>A0A1D9P9L5_9FLAO</name>
<dbReference type="EMBL" id="CP017774">
    <property type="protein sequence ID" value="AOZ99773.1"/>
    <property type="molecule type" value="Genomic_DNA"/>
</dbReference>
<evidence type="ECO:0000313" key="3">
    <source>
        <dbReference type="Proteomes" id="UP000178198"/>
    </source>
</evidence>
<reference evidence="1 3" key="1">
    <citation type="submission" date="2016-10" db="EMBL/GenBank/DDBJ databases">
        <title>Complete Genome Sequence of Flavobacterium sp. PK15.</title>
        <authorList>
            <person name="Ekwe A."/>
            <person name="Kim S.B."/>
        </authorList>
    </citation>
    <scope>NUCLEOTIDE SEQUENCE [LARGE SCALE GENOMIC DNA]</scope>
    <source>
        <strain evidence="1 3">PK15</strain>
    </source>
</reference>
<dbReference type="KEGG" id="fcm:BIW12_07390"/>
<organism evidence="1 3">
    <name type="scientific">Flavobacterium commune</name>
    <dbReference type="NCBI Taxonomy" id="1306519"/>
    <lineage>
        <taxon>Bacteria</taxon>
        <taxon>Pseudomonadati</taxon>
        <taxon>Bacteroidota</taxon>
        <taxon>Flavobacteriia</taxon>
        <taxon>Flavobacteriales</taxon>
        <taxon>Flavobacteriaceae</taxon>
        <taxon>Flavobacterium</taxon>
    </lineage>
</organism>
<accession>A0A1D9P9L5</accession>
<proteinExistence type="predicted"/>
<dbReference type="EMBL" id="CP017774">
    <property type="protein sequence ID" value="AOZ99280.1"/>
    <property type="molecule type" value="Genomic_DNA"/>
</dbReference>
<protein>
    <submittedName>
        <fullName evidence="1">Uncharacterized protein</fullName>
    </submittedName>
</protein>
<sequence length="66" mass="7808">MVIFHFGLVKLRYQIEEEVGSAEEQPASNKFDDYTIIKRIVFSYPFNYRQSDMAYKKPILGLVFII</sequence>
<dbReference type="AlphaFoldDB" id="A0A1D9P9L5"/>
<keyword evidence="3" id="KW-1185">Reference proteome</keyword>
<gene>
    <name evidence="1" type="ORF">BIW12_07390</name>
    <name evidence="2" type="ORF">BIW12_10155</name>
</gene>
<dbReference type="KEGG" id="fcm:BIW12_10155"/>
<evidence type="ECO:0000313" key="1">
    <source>
        <dbReference type="EMBL" id="AOZ99280.1"/>
    </source>
</evidence>
<dbReference type="Proteomes" id="UP000178198">
    <property type="component" value="Chromosome"/>
</dbReference>
<evidence type="ECO:0000313" key="2">
    <source>
        <dbReference type="EMBL" id="AOZ99773.1"/>
    </source>
</evidence>
<dbReference type="STRING" id="1306519.BIW12_07390"/>